<feature type="domain" description="ELP1 first N-terminal beta-propeller" evidence="7">
    <location>
        <begin position="13"/>
        <end position="337"/>
    </location>
</feature>
<feature type="domain" description="ELP1 three-helical bundle" evidence="11">
    <location>
        <begin position="1045"/>
        <end position="1213"/>
    </location>
</feature>
<dbReference type="UniPathway" id="UPA00988"/>
<evidence type="ECO:0000313" key="12">
    <source>
        <dbReference type="Proteomes" id="UP000504634"/>
    </source>
</evidence>
<gene>
    <name evidence="13" type="primary">LOC115623819</name>
</gene>
<dbReference type="GO" id="GO:0005829">
    <property type="term" value="C:cytosol"/>
    <property type="evidence" value="ECO:0007669"/>
    <property type="project" value="TreeGrafter"/>
</dbReference>
<evidence type="ECO:0000256" key="6">
    <source>
        <dbReference type="SAM" id="MobiDB-lite"/>
    </source>
</evidence>
<evidence type="ECO:0000256" key="3">
    <source>
        <dbReference type="ARBA" id="ARBA00022490"/>
    </source>
</evidence>
<dbReference type="InterPro" id="IPR056169">
    <property type="entry name" value="HB_ELP1"/>
</dbReference>
<dbReference type="Pfam" id="PF04762">
    <property type="entry name" value="Beta-prop_ELP1_1st"/>
    <property type="match status" value="1"/>
</dbReference>
<dbReference type="PANTHER" id="PTHR12747">
    <property type="entry name" value="ELONGATOR COMPLEX PROTEIN 1"/>
    <property type="match status" value="1"/>
</dbReference>
<feature type="domain" description="ELP1 N-terminal second beta-propeller" evidence="8">
    <location>
        <begin position="374"/>
        <end position="632"/>
    </location>
</feature>
<dbReference type="Pfam" id="PF23878">
    <property type="entry name" value="TPR_ELP1"/>
    <property type="match status" value="1"/>
</dbReference>
<keyword evidence="3 5" id="KW-0963">Cytoplasm</keyword>
<dbReference type="GO" id="GO:0005634">
    <property type="term" value="C:nucleus"/>
    <property type="evidence" value="ECO:0007669"/>
    <property type="project" value="UniProtKB-SubCell"/>
</dbReference>
<proteinExistence type="inferred from homology"/>
<evidence type="ECO:0000259" key="10">
    <source>
        <dbReference type="Pfam" id="PF23925"/>
    </source>
</evidence>
<comment type="pathway">
    <text evidence="1">tRNA modification; 5-methoxycarbonylmethyl-2-thiouridine-tRNA biosynthesis.</text>
</comment>
<dbReference type="InterPro" id="IPR056164">
    <property type="entry name" value="Beta-prop_ELP1_1st"/>
</dbReference>
<dbReference type="InterPro" id="IPR056167">
    <property type="entry name" value="A-sol_ELP1"/>
</dbReference>
<dbReference type="SUPFAM" id="SSF82171">
    <property type="entry name" value="DPP6 N-terminal domain-like"/>
    <property type="match status" value="1"/>
</dbReference>
<feature type="domain" description="ELP1 TPR" evidence="9">
    <location>
        <begin position="871"/>
        <end position="1027"/>
    </location>
</feature>
<keyword evidence="5" id="KW-0539">Nucleus</keyword>
<dbReference type="Proteomes" id="UP000504634">
    <property type="component" value="Unplaced"/>
</dbReference>
<dbReference type="InterPro" id="IPR056165">
    <property type="entry name" value="Beta-prop_ELP1_2nd"/>
</dbReference>
<accession>A0A6J2TGI5</accession>
<organism evidence="12 13">
    <name type="scientific">Drosophila lebanonensis</name>
    <name type="common">Fruit fly</name>
    <name type="synonym">Scaptodrosophila lebanonensis</name>
    <dbReference type="NCBI Taxonomy" id="7225"/>
    <lineage>
        <taxon>Eukaryota</taxon>
        <taxon>Metazoa</taxon>
        <taxon>Ecdysozoa</taxon>
        <taxon>Arthropoda</taxon>
        <taxon>Hexapoda</taxon>
        <taxon>Insecta</taxon>
        <taxon>Pterygota</taxon>
        <taxon>Neoptera</taxon>
        <taxon>Endopterygota</taxon>
        <taxon>Diptera</taxon>
        <taxon>Brachycera</taxon>
        <taxon>Muscomorpha</taxon>
        <taxon>Ephydroidea</taxon>
        <taxon>Drosophilidae</taxon>
        <taxon>Scaptodrosophila</taxon>
    </lineage>
</organism>
<dbReference type="AlphaFoldDB" id="A0A6J2TGI5"/>
<evidence type="ECO:0000259" key="8">
    <source>
        <dbReference type="Pfam" id="PF23797"/>
    </source>
</evidence>
<dbReference type="GO" id="GO:0000049">
    <property type="term" value="F:tRNA binding"/>
    <property type="evidence" value="ECO:0007669"/>
    <property type="project" value="TreeGrafter"/>
</dbReference>
<dbReference type="Pfam" id="PF23797">
    <property type="entry name" value="Beta-prop_ELP1_2nd"/>
    <property type="match status" value="1"/>
</dbReference>
<comment type="similarity">
    <text evidence="2 5">Belongs to the ELP1/IKA1 family.</text>
</comment>
<dbReference type="PIRSF" id="PIRSF017233">
    <property type="entry name" value="IKAP"/>
    <property type="match status" value="1"/>
</dbReference>
<evidence type="ECO:0000256" key="4">
    <source>
        <dbReference type="ARBA" id="ARBA00022694"/>
    </source>
</evidence>
<keyword evidence="4" id="KW-0819">tRNA processing</keyword>
<dbReference type="Pfam" id="PF23925">
    <property type="entry name" value="A-sol_ELP1"/>
    <property type="match status" value="1"/>
</dbReference>
<evidence type="ECO:0000259" key="11">
    <source>
        <dbReference type="Pfam" id="PF23936"/>
    </source>
</evidence>
<reference evidence="13" key="1">
    <citation type="submission" date="2025-08" db="UniProtKB">
        <authorList>
            <consortium name="RefSeq"/>
        </authorList>
    </citation>
    <scope>IDENTIFICATION</scope>
    <source>
        <strain evidence="13">11010-0011.00</strain>
        <tissue evidence="13">Whole body</tissue>
    </source>
</reference>
<comment type="function">
    <text evidence="5">Component of the elongator complex which is required for multiple tRNA modifications, including mcm5U (5-methoxycarbonylmethyl uridine), mcm5s2U (5-methoxycarbonylmethyl-2-thiouridine), and ncm5U (5-carbamoylmethyl uridine). The elongator complex catalyzes formation of carboxymethyluridine in the wobble base at position 34 in tRNAs.</text>
</comment>
<feature type="compositionally biased region" description="Low complexity" evidence="6">
    <location>
        <begin position="1115"/>
        <end position="1126"/>
    </location>
</feature>
<feature type="domain" description="ELP1 alpha-solenoid" evidence="10">
    <location>
        <begin position="656"/>
        <end position="864"/>
    </location>
</feature>
<dbReference type="Pfam" id="PF23936">
    <property type="entry name" value="HB_ELP1"/>
    <property type="match status" value="1"/>
</dbReference>
<dbReference type="GO" id="GO:0002926">
    <property type="term" value="P:tRNA wobble base 5-methoxycarbonylmethyl-2-thiouridinylation"/>
    <property type="evidence" value="ECO:0007669"/>
    <property type="project" value="TreeGrafter"/>
</dbReference>
<evidence type="ECO:0000259" key="7">
    <source>
        <dbReference type="Pfam" id="PF04762"/>
    </source>
</evidence>
<evidence type="ECO:0000259" key="9">
    <source>
        <dbReference type="Pfam" id="PF23878"/>
    </source>
</evidence>
<evidence type="ECO:0000313" key="13">
    <source>
        <dbReference type="RefSeq" id="XP_030374223.1"/>
    </source>
</evidence>
<dbReference type="GeneID" id="115623819"/>
<keyword evidence="12" id="KW-1185">Reference proteome</keyword>
<dbReference type="GO" id="GO:0033588">
    <property type="term" value="C:elongator holoenzyme complex"/>
    <property type="evidence" value="ECO:0007669"/>
    <property type="project" value="InterPro"/>
</dbReference>
<comment type="subcellular location">
    <subcellularLocation>
        <location evidence="5">Cytoplasm</location>
    </subcellularLocation>
    <subcellularLocation>
        <location evidence="5">Nucleus</location>
    </subcellularLocation>
</comment>
<feature type="region of interest" description="Disordered" evidence="6">
    <location>
        <begin position="1112"/>
        <end position="1141"/>
    </location>
</feature>
<name>A0A6J2TGI5_DROLE</name>
<dbReference type="CTD" id="8518"/>
<dbReference type="PANTHER" id="PTHR12747:SF0">
    <property type="entry name" value="ELONGATOR COMPLEX PROTEIN 1"/>
    <property type="match status" value="1"/>
</dbReference>
<dbReference type="RefSeq" id="XP_030374223.1">
    <property type="nucleotide sequence ID" value="XM_030518363.1"/>
</dbReference>
<sequence length="1267" mass="145132">MRNLKLRYCKELATEVTQAKQLLLQPENSRDGAEITYLVTDCRIYLWNDAEIAPKVIAELPDIVSAEYLQLDNSICVATGAGEVMLINTDNYAAVEGTFCDVGIESMAWSPNQEVVAFITKTYKVVVMTCTYEVIGEEPLEAELTSDQQFVNVGWGKKETQFHGKAGKEAAKQPHDFQAPQNMEELPQDVHISWRGDGAFFTVSFVSASQGRTFKVYDCEGKLQHSAEKCNALQPVIAWRPVGNWIALPQLFPNKSTVALFEKNGLRHRDFTLPFDLQQEPIQQMRWSADSDILALQTKTPEAQRIYLYTIGNYHWYLKQVLTYEPDDPLVLLQWDTRLGAEHTLHVILASGKQLIHRWQFAVDRYERSGVVGVIDGKKLLLTDFAKAVVPPPMCQRALELDNYINAFTWYEASLCVYTCDRQLHLFYEPMQGLNREPLPVLLTPDPELSQIQLSNLTYFNCDYLLATHSVGNSTRLLLLNKEADPEEDDENPACYKVQSSLRISGTVNALTVGANAMDEFFVQTYNNAHTYQVSLKPDNTLKVERSYVQLSQPADQIEWYTLTSDSTGGLITLRSQQSLHIDGQRINEDVTSFCLAGNYLAYTQLNSLHFVRLRDKRHVSSRNIERGAKLVTTVANEARVVLQLPRGNLEAICPRVLTLELVGALLQQKKYQAAMEMLRKQRINLNIICDHNVEQFVASVDIFLREIKQTQWLCLFLSELQNEDFSKGMYASNYEAEKQKYPANYSVERKVEFICQLLCERMELATQPEQEAHFRLPIITAYVKLGQLERALMLIWRKRQQEAGDENINDAAAEELLKYLLYLVDVNDLYNVALGTYDFGLVLFVAQKSQKDPKEFLPYLNELKSLESNYRKFRIDEHLKRYNKALTHLAACGETHYEESLLFIKRHALYSHALECYKEQVEFYRQICVAYADHLRSNARLDNASIMYERGGQLTQALLSSKHILDWRRVLMLAQRTGEDIKSVALSLVPLLQEQTRHLEAHELLKSYSDDSVAQLEVLLNGHLFLHAIYEARMVQPTKRSIELLDEHVEPALINYAEKMQSSLIFDKQLFADYKQRLLDIRKRQALHSGDEYPGAHNDIEEVDLLSDTSSMHSSRYSGTSRGTGKTFRSSKNRRKHERKLLSLKPGNPFEDIALIDALHNHVTKISQQQQHVRDTCKAMLGLDGKLDALAASLQREYQALLTTIEESLDEIWMAELVGTGMPQHLTGPNVDYMALQKEQRYALINPIKRFKPQLNIIDWQHEILQ</sequence>
<evidence type="ECO:0000256" key="2">
    <source>
        <dbReference type="ARBA" id="ARBA00006086"/>
    </source>
</evidence>
<feature type="compositionally biased region" description="Basic residues" evidence="6">
    <location>
        <begin position="1130"/>
        <end position="1140"/>
    </location>
</feature>
<evidence type="ECO:0000256" key="5">
    <source>
        <dbReference type="PIRNR" id="PIRNR017233"/>
    </source>
</evidence>
<dbReference type="InterPro" id="IPR006849">
    <property type="entry name" value="Elp1"/>
</dbReference>
<evidence type="ECO:0000256" key="1">
    <source>
        <dbReference type="ARBA" id="ARBA00005043"/>
    </source>
</evidence>
<dbReference type="InterPro" id="IPR056166">
    <property type="entry name" value="TPR_ELP1"/>
</dbReference>
<protein>
    <recommendedName>
        <fullName evidence="5">Elongator complex protein 1</fullName>
    </recommendedName>
</protein>
<dbReference type="OrthoDB" id="40048at2759"/>